<comment type="subcellular location">
    <subcellularLocation>
        <location evidence="1">Cell membrane</location>
        <topology evidence="1">Multi-pass membrane protein</topology>
    </subcellularLocation>
</comment>
<keyword evidence="2" id="KW-1003">Cell membrane</keyword>
<reference evidence="7 8" key="1">
    <citation type="submission" date="2018-06" db="EMBL/GenBank/DDBJ databases">
        <authorList>
            <consortium name="Pathogen Informatics"/>
            <person name="Doyle S."/>
        </authorList>
    </citation>
    <scope>NUCLEOTIDE SEQUENCE [LARGE SCALE GENOMIC DNA]</scope>
    <source>
        <strain evidence="7 8">NCTC10254</strain>
    </source>
</reference>
<dbReference type="Proteomes" id="UP000249886">
    <property type="component" value="Unassembled WGS sequence"/>
</dbReference>
<dbReference type="GO" id="GO:0022857">
    <property type="term" value="F:transmembrane transporter activity"/>
    <property type="evidence" value="ECO:0007669"/>
    <property type="project" value="InterPro"/>
</dbReference>
<dbReference type="EMBL" id="UARK01000001">
    <property type="protein sequence ID" value="SPW24381.1"/>
    <property type="molecule type" value="Genomic_DNA"/>
</dbReference>
<keyword evidence="3 6" id="KW-0812">Transmembrane</keyword>
<feature type="transmembrane region" description="Helical" evidence="6">
    <location>
        <begin position="114"/>
        <end position="142"/>
    </location>
</feature>
<keyword evidence="5 6" id="KW-0472">Membrane</keyword>
<feature type="transmembrane region" description="Helical" evidence="6">
    <location>
        <begin position="154"/>
        <end position="177"/>
    </location>
</feature>
<sequence>MILWRSTLVINSSKKWSLSPVLVLAGAELWGAIGMQVAVFAVPLIALEMFQATPMQVACLNLMESAAALVFGLVVAGSIDRLPGVRAITIANFLRLIACISVAVFLFTRPSFSILFVCLFILGVSSLMNEAGVNSTVVAVVGRGTKSLNRVNSLLRSSGVISELGGIALGGVALTLLTFAETMAIGALSFGLALFLSFRLWLVLSRQKKDNDVVSSDRESAVEPVGWKGEESTLSGLKYIFGNSFLKKLTLTSFHFNFFSSIFQAVFVVFCVQILDFKPWALSIVGIAGAVGGLSGAVAASTSFCSKNAKILYAISIALPSLSISLMLFAQYSGSNNLRIGLVGLGEYIFGFCMVLCIVLFNTARQQCSPDSMVGSIAATERTVALGGEVPGFLLGGVLATVFSLGIAMLVAIIGILFAPAWLWRLKTWPSGDEFSGSVQT</sequence>
<feature type="transmembrane region" description="Helical" evidence="6">
    <location>
        <begin position="392"/>
        <end position="423"/>
    </location>
</feature>
<name>A0A8B4H0E2_9CORY</name>
<evidence type="ECO:0000256" key="2">
    <source>
        <dbReference type="ARBA" id="ARBA00022475"/>
    </source>
</evidence>
<feature type="transmembrane region" description="Helical" evidence="6">
    <location>
        <begin position="281"/>
        <end position="299"/>
    </location>
</feature>
<comment type="caution">
    <text evidence="7">The sequence shown here is derived from an EMBL/GenBank/DDBJ whole genome shotgun (WGS) entry which is preliminary data.</text>
</comment>
<evidence type="ECO:0000256" key="1">
    <source>
        <dbReference type="ARBA" id="ARBA00004651"/>
    </source>
</evidence>
<evidence type="ECO:0000256" key="4">
    <source>
        <dbReference type="ARBA" id="ARBA00022989"/>
    </source>
</evidence>
<organism evidence="7 8">
    <name type="scientific">Corynebacterium matruchotii</name>
    <dbReference type="NCBI Taxonomy" id="43768"/>
    <lineage>
        <taxon>Bacteria</taxon>
        <taxon>Bacillati</taxon>
        <taxon>Actinomycetota</taxon>
        <taxon>Actinomycetes</taxon>
        <taxon>Mycobacteriales</taxon>
        <taxon>Corynebacteriaceae</taxon>
        <taxon>Corynebacterium</taxon>
    </lineage>
</organism>
<dbReference type="PANTHER" id="PTHR23513">
    <property type="entry name" value="INTEGRAL MEMBRANE EFFLUX PROTEIN-RELATED"/>
    <property type="match status" value="1"/>
</dbReference>
<feature type="transmembrane region" description="Helical" evidence="6">
    <location>
        <begin position="338"/>
        <end position="361"/>
    </location>
</feature>
<protein>
    <submittedName>
        <fullName evidence="7">MFS-type transporter</fullName>
    </submittedName>
</protein>
<evidence type="ECO:0000313" key="8">
    <source>
        <dbReference type="Proteomes" id="UP000249886"/>
    </source>
</evidence>
<dbReference type="SUPFAM" id="SSF103473">
    <property type="entry name" value="MFS general substrate transporter"/>
    <property type="match status" value="1"/>
</dbReference>
<dbReference type="AlphaFoldDB" id="A0A8B4H0E2"/>
<evidence type="ECO:0000313" key="7">
    <source>
        <dbReference type="EMBL" id="SPW24381.1"/>
    </source>
</evidence>
<evidence type="ECO:0000256" key="5">
    <source>
        <dbReference type="ARBA" id="ARBA00023136"/>
    </source>
</evidence>
<feature type="transmembrane region" description="Helical" evidence="6">
    <location>
        <begin position="53"/>
        <end position="75"/>
    </location>
</feature>
<dbReference type="GO" id="GO:0005886">
    <property type="term" value="C:plasma membrane"/>
    <property type="evidence" value="ECO:0007669"/>
    <property type="project" value="UniProtKB-SubCell"/>
</dbReference>
<dbReference type="InterPro" id="IPR036259">
    <property type="entry name" value="MFS_trans_sf"/>
</dbReference>
<accession>A0A8B4H0E2</accession>
<feature type="transmembrane region" description="Helical" evidence="6">
    <location>
        <begin position="21"/>
        <end position="47"/>
    </location>
</feature>
<feature type="transmembrane region" description="Helical" evidence="6">
    <location>
        <begin position="311"/>
        <end position="332"/>
    </location>
</feature>
<evidence type="ECO:0000256" key="6">
    <source>
        <dbReference type="SAM" id="Phobius"/>
    </source>
</evidence>
<gene>
    <name evidence="7" type="ORF">NCTC10254_00759</name>
</gene>
<evidence type="ECO:0000256" key="3">
    <source>
        <dbReference type="ARBA" id="ARBA00022692"/>
    </source>
</evidence>
<dbReference type="Gene3D" id="1.20.1250.20">
    <property type="entry name" value="MFS general substrate transporter like domains"/>
    <property type="match status" value="1"/>
</dbReference>
<feature type="transmembrane region" description="Helical" evidence="6">
    <location>
        <begin position="254"/>
        <end position="275"/>
    </location>
</feature>
<dbReference type="InterPro" id="IPR011701">
    <property type="entry name" value="MFS"/>
</dbReference>
<proteinExistence type="predicted"/>
<feature type="transmembrane region" description="Helical" evidence="6">
    <location>
        <begin position="183"/>
        <end position="202"/>
    </location>
</feature>
<keyword evidence="4 6" id="KW-1133">Transmembrane helix</keyword>
<dbReference type="Pfam" id="PF07690">
    <property type="entry name" value="MFS_1"/>
    <property type="match status" value="1"/>
</dbReference>
<dbReference type="PANTHER" id="PTHR23513:SF6">
    <property type="entry name" value="MAJOR FACILITATOR SUPERFAMILY ASSOCIATED DOMAIN-CONTAINING PROTEIN"/>
    <property type="match status" value="1"/>
</dbReference>
<feature type="transmembrane region" description="Helical" evidence="6">
    <location>
        <begin position="87"/>
        <end position="108"/>
    </location>
</feature>